<keyword evidence="2 4" id="KW-0863">Zinc-finger</keyword>
<dbReference type="HOGENOM" id="CLU_857984_0_0_1"/>
<dbReference type="Proteomes" id="UP000015241">
    <property type="component" value="Unassembled WGS sequence"/>
</dbReference>
<evidence type="ECO:0000256" key="6">
    <source>
        <dbReference type="SAM" id="MobiDB-lite"/>
    </source>
</evidence>
<dbReference type="EMBL" id="KE504128">
    <property type="protein sequence ID" value="EPT04106.1"/>
    <property type="molecule type" value="Genomic_DNA"/>
</dbReference>
<keyword evidence="5" id="KW-0175">Coiled coil</keyword>
<proteinExistence type="predicted"/>
<evidence type="ECO:0000313" key="8">
    <source>
        <dbReference type="EMBL" id="EPT04106.1"/>
    </source>
</evidence>
<evidence type="ECO:0000256" key="3">
    <source>
        <dbReference type="ARBA" id="ARBA00022833"/>
    </source>
</evidence>
<feature type="region of interest" description="Disordered" evidence="6">
    <location>
        <begin position="103"/>
        <end position="128"/>
    </location>
</feature>
<keyword evidence="1" id="KW-0479">Metal-binding</keyword>
<dbReference type="SUPFAM" id="SSF57850">
    <property type="entry name" value="RING/U-box"/>
    <property type="match status" value="1"/>
</dbReference>
<feature type="coiled-coil region" evidence="5">
    <location>
        <begin position="204"/>
        <end position="295"/>
    </location>
</feature>
<feature type="domain" description="RING-type" evidence="7">
    <location>
        <begin position="43"/>
        <end position="84"/>
    </location>
</feature>
<evidence type="ECO:0000256" key="2">
    <source>
        <dbReference type="ARBA" id="ARBA00022771"/>
    </source>
</evidence>
<dbReference type="Gene3D" id="3.30.40.10">
    <property type="entry name" value="Zinc/RING finger domain, C3HC4 (zinc finger)"/>
    <property type="match status" value="1"/>
</dbReference>
<dbReference type="InterPro" id="IPR013083">
    <property type="entry name" value="Znf_RING/FYVE/PHD"/>
</dbReference>
<dbReference type="PROSITE" id="PS50089">
    <property type="entry name" value="ZF_RING_2"/>
    <property type="match status" value="1"/>
</dbReference>
<protein>
    <recommendedName>
        <fullName evidence="7">RING-type domain-containing protein</fullName>
    </recommendedName>
</protein>
<dbReference type="STRING" id="743788.S8FSB2"/>
<accession>S8FSB2</accession>
<dbReference type="InParanoid" id="S8FSB2"/>
<evidence type="ECO:0000256" key="1">
    <source>
        <dbReference type="ARBA" id="ARBA00022723"/>
    </source>
</evidence>
<evidence type="ECO:0000256" key="5">
    <source>
        <dbReference type="SAM" id="Coils"/>
    </source>
</evidence>
<feature type="compositionally biased region" description="Basic and acidic residues" evidence="6">
    <location>
        <begin position="103"/>
        <end position="112"/>
    </location>
</feature>
<sequence length="324" mass="36017">MTAVSQARPIASGVAGVYSQAEVALLSPHNLSLNPTATMHARCTICQDTLDEANTPMSTLCGHLYCVECAAYQFANGGVCAICRTGPYELDALIKLFPDYEHAPAERPESSTRRSRRDAPQSSRAMEAGASALRACHDALDSEDPLDPHRVRSALERTDDLVAALDGVEAPGIQNLLSNIITLLQDIRSRTSETARVPDLESQRDLLQHAARRLTERIRDLQRSRDAERETAAEELAELRQEWATRMAELQEDLEQTTSLLNIERAKVEQSRVVITELDAEAKKWETQAGRYKKKHHSLKKKHQAMEAGIQDVFFGGDESLEFI</sequence>
<reference evidence="8 9" key="1">
    <citation type="journal article" date="2012" name="Science">
        <title>The Paleozoic origin of enzymatic lignin decomposition reconstructed from 31 fungal genomes.</title>
        <authorList>
            <person name="Floudas D."/>
            <person name="Binder M."/>
            <person name="Riley R."/>
            <person name="Barry K."/>
            <person name="Blanchette R.A."/>
            <person name="Henrissat B."/>
            <person name="Martinez A.T."/>
            <person name="Otillar R."/>
            <person name="Spatafora J.W."/>
            <person name="Yadav J.S."/>
            <person name="Aerts A."/>
            <person name="Benoit I."/>
            <person name="Boyd A."/>
            <person name="Carlson A."/>
            <person name="Copeland A."/>
            <person name="Coutinho P.M."/>
            <person name="de Vries R.P."/>
            <person name="Ferreira P."/>
            <person name="Findley K."/>
            <person name="Foster B."/>
            <person name="Gaskell J."/>
            <person name="Glotzer D."/>
            <person name="Gorecki P."/>
            <person name="Heitman J."/>
            <person name="Hesse C."/>
            <person name="Hori C."/>
            <person name="Igarashi K."/>
            <person name="Jurgens J.A."/>
            <person name="Kallen N."/>
            <person name="Kersten P."/>
            <person name="Kohler A."/>
            <person name="Kuees U."/>
            <person name="Kumar T.K.A."/>
            <person name="Kuo A."/>
            <person name="LaButti K."/>
            <person name="Larrondo L.F."/>
            <person name="Lindquist E."/>
            <person name="Ling A."/>
            <person name="Lombard V."/>
            <person name="Lucas S."/>
            <person name="Lundell T."/>
            <person name="Martin R."/>
            <person name="McLaughlin D.J."/>
            <person name="Morgenstern I."/>
            <person name="Morin E."/>
            <person name="Murat C."/>
            <person name="Nagy L.G."/>
            <person name="Nolan M."/>
            <person name="Ohm R.A."/>
            <person name="Patyshakuliyeva A."/>
            <person name="Rokas A."/>
            <person name="Ruiz-Duenas F.J."/>
            <person name="Sabat G."/>
            <person name="Salamov A."/>
            <person name="Samejima M."/>
            <person name="Schmutz J."/>
            <person name="Slot J.C."/>
            <person name="St John F."/>
            <person name="Stenlid J."/>
            <person name="Sun H."/>
            <person name="Sun S."/>
            <person name="Syed K."/>
            <person name="Tsang A."/>
            <person name="Wiebenga A."/>
            <person name="Young D."/>
            <person name="Pisabarro A."/>
            <person name="Eastwood D.C."/>
            <person name="Martin F."/>
            <person name="Cullen D."/>
            <person name="Grigoriev I.V."/>
            <person name="Hibbett D.S."/>
        </authorList>
    </citation>
    <scope>NUCLEOTIDE SEQUENCE</scope>
    <source>
        <strain evidence="9">FP-58527</strain>
    </source>
</reference>
<evidence type="ECO:0000256" key="4">
    <source>
        <dbReference type="PROSITE-ProRule" id="PRU00175"/>
    </source>
</evidence>
<organism evidence="8 9">
    <name type="scientific">Fomitopsis schrenkii</name>
    <name type="common">Brown rot fungus</name>
    <dbReference type="NCBI Taxonomy" id="2126942"/>
    <lineage>
        <taxon>Eukaryota</taxon>
        <taxon>Fungi</taxon>
        <taxon>Dikarya</taxon>
        <taxon>Basidiomycota</taxon>
        <taxon>Agaricomycotina</taxon>
        <taxon>Agaricomycetes</taxon>
        <taxon>Polyporales</taxon>
        <taxon>Fomitopsis</taxon>
    </lineage>
</organism>
<gene>
    <name evidence="8" type="ORF">FOMPIDRAFT_1058409</name>
</gene>
<dbReference type="SMART" id="SM00184">
    <property type="entry name" value="RING"/>
    <property type="match status" value="1"/>
</dbReference>
<keyword evidence="9" id="KW-1185">Reference proteome</keyword>
<keyword evidence="3" id="KW-0862">Zinc</keyword>
<dbReference type="Pfam" id="PF13639">
    <property type="entry name" value="zf-RING_2"/>
    <property type="match status" value="1"/>
</dbReference>
<dbReference type="PROSITE" id="PS00518">
    <property type="entry name" value="ZF_RING_1"/>
    <property type="match status" value="1"/>
</dbReference>
<name>S8FSB2_FOMSC</name>
<dbReference type="InterPro" id="IPR001841">
    <property type="entry name" value="Znf_RING"/>
</dbReference>
<evidence type="ECO:0000313" key="9">
    <source>
        <dbReference type="Proteomes" id="UP000015241"/>
    </source>
</evidence>
<dbReference type="AlphaFoldDB" id="S8FSB2"/>
<dbReference type="GO" id="GO:0008270">
    <property type="term" value="F:zinc ion binding"/>
    <property type="evidence" value="ECO:0007669"/>
    <property type="project" value="UniProtKB-KW"/>
</dbReference>
<dbReference type="OrthoDB" id="6105938at2759"/>
<dbReference type="InterPro" id="IPR017907">
    <property type="entry name" value="Znf_RING_CS"/>
</dbReference>
<evidence type="ECO:0000259" key="7">
    <source>
        <dbReference type="PROSITE" id="PS50089"/>
    </source>
</evidence>